<feature type="domain" description="Reverse transcriptase" evidence="1">
    <location>
        <begin position="141"/>
        <end position="259"/>
    </location>
</feature>
<reference evidence="4" key="1">
    <citation type="submission" date="2018-02" db="EMBL/GenBank/DDBJ databases">
        <authorList>
            <person name="Cohen D.B."/>
            <person name="Kent A.D."/>
        </authorList>
    </citation>
    <scope>NUCLEOTIDE SEQUENCE</scope>
</reference>
<proteinExistence type="predicted"/>
<dbReference type="SUPFAM" id="SSF56672">
    <property type="entry name" value="DNA/RNA polymerases"/>
    <property type="match status" value="1"/>
</dbReference>
<dbReference type="CDD" id="cd01647">
    <property type="entry name" value="RT_LTR"/>
    <property type="match status" value="1"/>
</dbReference>
<dbReference type="InterPro" id="IPR012337">
    <property type="entry name" value="RNaseH-like_sf"/>
</dbReference>
<dbReference type="Pfam" id="PF13456">
    <property type="entry name" value="RVT_3"/>
    <property type="match status" value="1"/>
</dbReference>
<evidence type="ECO:0000313" key="4">
    <source>
        <dbReference type="EMBL" id="SPC91588.1"/>
    </source>
</evidence>
<dbReference type="Pfam" id="PF00078">
    <property type="entry name" value="RVT_1"/>
    <property type="match status" value="1"/>
</dbReference>
<sequence length="640" mass="73456">MARECYLTSVDTEKVHQTLLVEDRKNVVEPLEAMEDVTLIAGDDKKTMKIETTLPKEIRDELIEFLRENADVFACNHEDMPGINREVMAHKLNVDPSIYSMKQKRQVFAPERNTAVMEKVEKLLTFGFIREVYYPEWLANVVMVKKSSGHKLLSFMNAFSGYNQILMDEADQEKTAFITSRGLFCYKVMAFGLKNAGATYQWLVNKMFHNQIGRNVDVYMDDMLVKSVNDANHLDDLRETFETLKKYNMKLNPIKRAFGWIEECQLAFEQLKNYLMAPPLLSPSIPGEELYLYLAVSTTAVSSALIREEDHVQKPIYYTGRALRGVEGQYSNIEKLAFALVIALRKLRPYFQVHTIVILTDHPFRKAKSKPDAAGRLVLWAIEMSELDVDYHPRTAIKAQALVDFIAEFTHLDLEEEMEVEERYWTIKTDRSSTKEWGGVGVVLISPEGDHFEYVVQLRFHTNNNKAEYESLLIGLPLVAKMGAKKLIVHKDEGEEIIEVQGQPSIETAEVSTVYNGRSWMIDFVQYLKGGVCPEDKKEAHKLRVRAARFILLGDVLYKIGFSKPDLRCLVPEEADYVLREVHEGRHKLRKGLEQVPTLHQYTKTTPRKSHPNDNSMAFRLVGARHYGTFPNLGQNKLSS</sequence>
<dbReference type="SUPFAM" id="SSF53098">
    <property type="entry name" value="Ribonuclease H-like"/>
    <property type="match status" value="1"/>
</dbReference>
<gene>
    <name evidence="4" type="ORF">FSB_LOCUS19470</name>
</gene>
<evidence type="ECO:0000259" key="1">
    <source>
        <dbReference type="Pfam" id="PF00078"/>
    </source>
</evidence>
<evidence type="ECO:0000259" key="3">
    <source>
        <dbReference type="Pfam" id="PF17919"/>
    </source>
</evidence>
<dbReference type="Gene3D" id="3.30.420.10">
    <property type="entry name" value="Ribonuclease H-like superfamily/Ribonuclease H"/>
    <property type="match status" value="1"/>
</dbReference>
<accession>A0A2N9FWG8</accession>
<dbReference type="Gene3D" id="3.10.10.10">
    <property type="entry name" value="HIV Type 1 Reverse Transcriptase, subunit A, domain 1"/>
    <property type="match status" value="1"/>
</dbReference>
<dbReference type="PANTHER" id="PTHR48475:SF2">
    <property type="entry name" value="RIBONUCLEASE H"/>
    <property type="match status" value="1"/>
</dbReference>
<dbReference type="InterPro" id="IPR036397">
    <property type="entry name" value="RNaseH_sf"/>
</dbReference>
<dbReference type="GO" id="GO:0003676">
    <property type="term" value="F:nucleic acid binding"/>
    <property type="evidence" value="ECO:0007669"/>
    <property type="project" value="InterPro"/>
</dbReference>
<feature type="domain" description="Reverse transcriptase/retrotransposon-derived protein RNase H-like" evidence="3">
    <location>
        <begin position="260"/>
        <end position="358"/>
    </location>
</feature>
<dbReference type="Pfam" id="PF17919">
    <property type="entry name" value="RT_RNaseH_2"/>
    <property type="match status" value="1"/>
</dbReference>
<dbReference type="InterPro" id="IPR043128">
    <property type="entry name" value="Rev_trsase/Diguanyl_cyclase"/>
</dbReference>
<feature type="domain" description="RNase H type-1" evidence="2">
    <location>
        <begin position="434"/>
        <end position="543"/>
    </location>
</feature>
<name>A0A2N9FWG8_FAGSY</name>
<dbReference type="PANTHER" id="PTHR48475">
    <property type="entry name" value="RIBONUCLEASE H"/>
    <property type="match status" value="1"/>
</dbReference>
<dbReference type="InterPro" id="IPR041577">
    <property type="entry name" value="RT_RNaseH_2"/>
</dbReference>
<dbReference type="InterPro" id="IPR002156">
    <property type="entry name" value="RNaseH_domain"/>
</dbReference>
<evidence type="ECO:0008006" key="5">
    <source>
        <dbReference type="Google" id="ProtNLM"/>
    </source>
</evidence>
<dbReference type="EMBL" id="OIVN01001236">
    <property type="protein sequence ID" value="SPC91588.1"/>
    <property type="molecule type" value="Genomic_DNA"/>
</dbReference>
<dbReference type="Gene3D" id="3.30.70.270">
    <property type="match status" value="1"/>
</dbReference>
<dbReference type="GO" id="GO:0004523">
    <property type="term" value="F:RNA-DNA hybrid ribonuclease activity"/>
    <property type="evidence" value="ECO:0007669"/>
    <property type="project" value="InterPro"/>
</dbReference>
<protein>
    <recommendedName>
        <fullName evidence="5">Reverse transcriptase domain-containing protein</fullName>
    </recommendedName>
</protein>
<dbReference type="InterPro" id="IPR043502">
    <property type="entry name" value="DNA/RNA_pol_sf"/>
</dbReference>
<organism evidence="4">
    <name type="scientific">Fagus sylvatica</name>
    <name type="common">Beechnut</name>
    <dbReference type="NCBI Taxonomy" id="28930"/>
    <lineage>
        <taxon>Eukaryota</taxon>
        <taxon>Viridiplantae</taxon>
        <taxon>Streptophyta</taxon>
        <taxon>Embryophyta</taxon>
        <taxon>Tracheophyta</taxon>
        <taxon>Spermatophyta</taxon>
        <taxon>Magnoliopsida</taxon>
        <taxon>eudicotyledons</taxon>
        <taxon>Gunneridae</taxon>
        <taxon>Pentapetalae</taxon>
        <taxon>rosids</taxon>
        <taxon>fabids</taxon>
        <taxon>Fagales</taxon>
        <taxon>Fagaceae</taxon>
        <taxon>Fagus</taxon>
    </lineage>
</organism>
<dbReference type="InterPro" id="IPR000477">
    <property type="entry name" value="RT_dom"/>
</dbReference>
<dbReference type="AlphaFoldDB" id="A0A2N9FWG8"/>
<evidence type="ECO:0000259" key="2">
    <source>
        <dbReference type="Pfam" id="PF13456"/>
    </source>
</evidence>